<evidence type="ECO:0000259" key="1">
    <source>
        <dbReference type="Pfam" id="PF13274"/>
    </source>
</evidence>
<proteinExistence type="predicted"/>
<dbReference type="Proteomes" id="UP000620147">
    <property type="component" value="Unassembled WGS sequence"/>
</dbReference>
<dbReference type="RefSeq" id="WP_118729321.1">
    <property type="nucleotide sequence ID" value="NZ_BLYJ01000040.1"/>
</dbReference>
<gene>
    <name evidence="2" type="ORF">BUFA31_24420</name>
</gene>
<dbReference type="InterPro" id="IPR025272">
    <property type="entry name" value="SocA_Panacea"/>
</dbReference>
<comment type="caution">
    <text evidence="2">The sequence shown here is derived from an EMBL/GenBank/DDBJ whole genome shotgun (WGS) entry which is preliminary data.</text>
</comment>
<keyword evidence="3" id="KW-1185">Reference proteome</keyword>
<dbReference type="EMBL" id="BLYJ01000040">
    <property type="protein sequence ID" value="GFO89278.1"/>
    <property type="molecule type" value="Genomic_DNA"/>
</dbReference>
<name>A0ABQ1E2S9_9FIRM</name>
<reference evidence="2 3" key="1">
    <citation type="submission" date="2020-06" db="EMBL/GenBank/DDBJ databases">
        <title>Characterization of fructooligosaccharide metabolism and fructooligosaccharide-degrading enzymes in human commensal butyrate producers.</title>
        <authorList>
            <person name="Tanno H."/>
            <person name="Fujii T."/>
            <person name="Hirano K."/>
            <person name="Maeno S."/>
            <person name="Tonozuka T."/>
            <person name="Sakamoto M."/>
            <person name="Ohkuma M."/>
            <person name="Tochio T."/>
            <person name="Endo A."/>
        </authorList>
    </citation>
    <scope>NUCLEOTIDE SEQUENCE [LARGE SCALE GENOMIC DNA]</scope>
    <source>
        <strain evidence="2 3">JCM 31056</strain>
    </source>
</reference>
<organism evidence="2 3">
    <name type="scientific">Butyricicoccus faecihominis</name>
    <dbReference type="NCBI Taxonomy" id="1712515"/>
    <lineage>
        <taxon>Bacteria</taxon>
        <taxon>Bacillati</taxon>
        <taxon>Bacillota</taxon>
        <taxon>Clostridia</taxon>
        <taxon>Eubacteriales</taxon>
        <taxon>Butyricicoccaceae</taxon>
        <taxon>Butyricicoccus</taxon>
    </lineage>
</organism>
<feature type="domain" description="Antitoxin SocA-like Panacea" evidence="1">
    <location>
        <begin position="55"/>
        <end position="154"/>
    </location>
</feature>
<evidence type="ECO:0000313" key="3">
    <source>
        <dbReference type="Proteomes" id="UP000620147"/>
    </source>
</evidence>
<accession>A0ABQ1E2S9</accession>
<protein>
    <recommendedName>
        <fullName evidence="1">Antitoxin SocA-like Panacea domain-containing protein</fullName>
    </recommendedName>
</protein>
<dbReference type="Pfam" id="PF13274">
    <property type="entry name" value="SocA_Panacea"/>
    <property type="match status" value="1"/>
</dbReference>
<sequence length="181" mass="20875">MWMAFRKNIAFSDNYVTINLKGGECMQREYPVLSLSNYICSTTADDGRTVTNLQLQKILYYIQGYFMRCLDSLAFDEDIYNWQYGPVVPEAYFEYNVNLSNPINNIDVTAANEFGNSLRIDSKAFNLLHKVLNKCLLYSARQLVSMTHKEDPWKNTASRQMISKNAIKRFFACNDPLGLDS</sequence>
<evidence type="ECO:0000313" key="2">
    <source>
        <dbReference type="EMBL" id="GFO89278.1"/>
    </source>
</evidence>